<keyword evidence="1" id="KW-0238">DNA-binding</keyword>
<dbReference type="Pfam" id="PF04237">
    <property type="entry name" value="YjbR"/>
    <property type="match status" value="1"/>
</dbReference>
<dbReference type="GO" id="GO:0003677">
    <property type="term" value="F:DNA binding"/>
    <property type="evidence" value="ECO:0007669"/>
    <property type="project" value="UniProtKB-KW"/>
</dbReference>
<dbReference type="SUPFAM" id="SSF142906">
    <property type="entry name" value="YjbR-like"/>
    <property type="match status" value="1"/>
</dbReference>
<organism evidence="1 2">
    <name type="scientific">Candidatus Aeolococcus gillhamiae</name>
    <dbReference type="NCBI Taxonomy" id="3127015"/>
    <lineage>
        <taxon>Bacteria</taxon>
        <taxon>Bacillati</taxon>
        <taxon>Candidatus Dormiibacterota</taxon>
        <taxon>Candidatus Dormibacteria</taxon>
        <taxon>Candidatus Aeolococcales</taxon>
        <taxon>Candidatus Aeolococcaceae</taxon>
        <taxon>Candidatus Aeolococcus</taxon>
    </lineage>
</organism>
<name>A0A934N4Q2_9BACT</name>
<dbReference type="AlphaFoldDB" id="A0A934N4Q2"/>
<comment type="caution">
    <text evidence="1">The sequence shown here is derived from an EMBL/GenBank/DDBJ whole genome shotgun (WGS) entry which is preliminary data.</text>
</comment>
<protein>
    <submittedName>
        <fullName evidence="1">MmcQ/YjbR family DNA-binding protein</fullName>
    </submittedName>
</protein>
<dbReference type="Gene3D" id="3.90.1150.30">
    <property type="match status" value="1"/>
</dbReference>
<dbReference type="Proteomes" id="UP000606991">
    <property type="component" value="Unassembled WGS sequence"/>
</dbReference>
<dbReference type="InterPro" id="IPR038056">
    <property type="entry name" value="YjbR-like_sf"/>
</dbReference>
<evidence type="ECO:0000313" key="2">
    <source>
        <dbReference type="Proteomes" id="UP000606991"/>
    </source>
</evidence>
<accession>A0A934N4Q2</accession>
<proteinExistence type="predicted"/>
<evidence type="ECO:0000313" key="1">
    <source>
        <dbReference type="EMBL" id="MBJ7594093.1"/>
    </source>
</evidence>
<dbReference type="InterPro" id="IPR058532">
    <property type="entry name" value="YjbR/MT2646/Rv2570-like"/>
</dbReference>
<dbReference type="EMBL" id="JAEKNS010000052">
    <property type="protein sequence ID" value="MBJ7594093.1"/>
    <property type="molecule type" value="Genomic_DNA"/>
</dbReference>
<reference evidence="1 2" key="1">
    <citation type="submission" date="2020-10" db="EMBL/GenBank/DDBJ databases">
        <title>Ca. Dormibacterota MAGs.</title>
        <authorList>
            <person name="Montgomery K."/>
        </authorList>
    </citation>
    <scope>NUCLEOTIDE SEQUENCE [LARGE SCALE GENOMIC DNA]</scope>
    <source>
        <strain evidence="1">SC8812_S17_18</strain>
    </source>
</reference>
<dbReference type="RefSeq" id="WP_337309997.1">
    <property type="nucleotide sequence ID" value="NZ_JAEKNS010000052.1"/>
</dbReference>
<sequence length="119" mass="12797">MASKQVADTLAAHALGLPDAWQDFPWEGDRVAKVRKKIFAFLASDDTGSLGVKLPESGGFALSLSCAKPMAYGLGRHSWVTLQLGDPSAPDVEVLREWVTESYRAVAPKTLIKRLDAAG</sequence>
<gene>
    <name evidence="1" type="ORF">JF886_04395</name>
</gene>